<dbReference type="Gene3D" id="2.60.40.10">
    <property type="entry name" value="Immunoglobulins"/>
    <property type="match status" value="1"/>
</dbReference>
<proteinExistence type="predicted"/>
<dbReference type="Gene3D" id="2.60.120.1390">
    <property type="match status" value="3"/>
</dbReference>
<evidence type="ECO:0000313" key="3">
    <source>
        <dbReference type="Proteomes" id="UP000650466"/>
    </source>
</evidence>
<keyword evidence="3" id="KW-1185">Reference proteome</keyword>
<evidence type="ECO:0000256" key="1">
    <source>
        <dbReference type="SAM" id="SignalP"/>
    </source>
</evidence>
<dbReference type="InterPro" id="IPR003961">
    <property type="entry name" value="FN3_dom"/>
</dbReference>
<protein>
    <submittedName>
        <fullName evidence="2">DUF2961 domain-containing protein</fullName>
    </submittedName>
</protein>
<evidence type="ECO:0000313" key="2">
    <source>
        <dbReference type="EMBL" id="MBD0378782.1"/>
    </source>
</evidence>
<comment type="caution">
    <text evidence="2">The sequence shown here is derived from an EMBL/GenBank/DDBJ whole genome shotgun (WGS) entry which is preliminary data.</text>
</comment>
<dbReference type="RefSeq" id="WP_188172594.1">
    <property type="nucleotide sequence ID" value="NZ_JACVVD010000001.1"/>
</dbReference>
<dbReference type="InterPro" id="IPR021345">
    <property type="entry name" value="DUF2961"/>
</dbReference>
<dbReference type="InterPro" id="IPR036116">
    <property type="entry name" value="FN3_sf"/>
</dbReference>
<dbReference type="Proteomes" id="UP000650466">
    <property type="component" value="Unassembled WGS sequence"/>
</dbReference>
<keyword evidence="1" id="KW-0732">Signal</keyword>
<feature type="signal peptide" evidence="1">
    <location>
        <begin position="1"/>
        <end position="31"/>
    </location>
</feature>
<accession>A0A926KJA4</accession>
<dbReference type="EMBL" id="JACVVD010000001">
    <property type="protein sequence ID" value="MBD0378782.1"/>
    <property type="molecule type" value="Genomic_DNA"/>
</dbReference>
<reference evidence="2" key="1">
    <citation type="submission" date="2020-09" db="EMBL/GenBank/DDBJ databases">
        <title>Draft Genome Sequence of Paenibacillus sp. WST5.</title>
        <authorList>
            <person name="Bao Z."/>
        </authorList>
    </citation>
    <scope>NUCLEOTIDE SEQUENCE</scope>
    <source>
        <strain evidence="2">WST5</strain>
    </source>
</reference>
<feature type="chain" id="PRO_5037918627" evidence="1">
    <location>
        <begin position="32"/>
        <end position="1082"/>
    </location>
</feature>
<dbReference type="CDD" id="cd00063">
    <property type="entry name" value="FN3"/>
    <property type="match status" value="1"/>
</dbReference>
<dbReference type="Pfam" id="PF11175">
    <property type="entry name" value="DUF2961"/>
    <property type="match status" value="1"/>
</dbReference>
<dbReference type="AlphaFoldDB" id="A0A926KJA4"/>
<sequence>MRKRPVRKIYTVPMTILMAISMLMVPSLATAKNNTEMQLNDNGPVGWDVYRHLERLPELASGTKTRQFSSYDRSGGNNDGFEGTYSCLSQSAVGCVIAESSGPGEIESIWFTRGGDLSATGKIRIELDGNHIIDASLKDLVEGKLGAPFVYPLVASYSESSGGVVVKVPMPYRQSMRITTQNNPFFYHVTYRNFSSAEGIKTFDPNDRAEDVIELLRSAGQRDPKPIVSGTKTTNKQFELAPGEQVTLAKLNGPGAINELRLRLPEVIGSKIKDFTDDGRAFGKNGYSEFRISIDPNNEGVRLIRRVDQKIGNQRARVLVDGVEAGEWKPIPPKDGQWFDQAVELPKSVTGGKSSVVIRNEFISSDLDFNEFAYWADSHVGEQLKRTDTLDVGPSHKTNEHEHAYSIKAQTWEGTNTARYPAETLDPQEAARIAASDEILRDTRIQISFDGRNTVDAPIGEFFGSGLGEYPVRSLFFAMDTSEDGWYSAWWLMPYRETAAVTLINHSSQTIRSADAEVASAPGHQWAKELSPHGNSGYFTALSRSEDVADGKDYIFADISGRGKFVGVSHTMNGKITSGNTRNYLEGDERVYVDGAKTPQIYGTGTEDFYESGWYFSYGTYSNPMTGNTGHERNGLGCTYECDSVYRLFIGDAISYLNHLRFGIEHGPVSNEPALYSSTAYMYAQPNYGLLRTDTLDVGDKASETSHQYFEESVSTPVNLTSVYEGDDDHIQVSGIGRTTTGAVEFQLLIDKQNDGVRLQRTSDQKDRSQAAQVYIDGKPAGRWFQPLGNDKQRWLDDSFELPAALTSGKKAIKVRIVPEDGAPAWHAAEYIAYSRVKPSDDRKSPYEVTGLSAESGETNEIRVSWQPANDNVGVAHYQVYASRENGFTPGPETLLGETTVTGITYKAGLRETWRFRVAAVDYEGNTGGASAEVQATTGSKLIIEAEALLPALESRASFVTAQGNCCGVTWSGDKQLWLFGMQPGDYATVAFTVPQDGLYDLAAVLTKARDYGVVQLSIDGQNIGEAFDGFNPTVVKSDPINLGKLQLKSGQHSLTLKVTGKSASSTGYLAGIDILSLLLND</sequence>
<dbReference type="SUPFAM" id="SSF49265">
    <property type="entry name" value="Fibronectin type III"/>
    <property type="match status" value="1"/>
</dbReference>
<dbReference type="InterPro" id="IPR013783">
    <property type="entry name" value="Ig-like_fold"/>
</dbReference>
<gene>
    <name evidence="2" type="ORF">ICC18_01425</name>
</gene>
<name>A0A926KJA4_9BACL</name>
<organism evidence="2 3">
    <name type="scientific">Paenibacillus sedimenti</name>
    <dbReference type="NCBI Taxonomy" id="2770274"/>
    <lineage>
        <taxon>Bacteria</taxon>
        <taxon>Bacillati</taxon>
        <taxon>Bacillota</taxon>
        <taxon>Bacilli</taxon>
        <taxon>Bacillales</taxon>
        <taxon>Paenibacillaceae</taxon>
        <taxon>Paenibacillus</taxon>
    </lineage>
</organism>
<dbReference type="Gene3D" id="2.60.120.260">
    <property type="entry name" value="Galactose-binding domain-like"/>
    <property type="match status" value="1"/>
</dbReference>